<organism evidence="3 4">
    <name type="scientific">Parelaphostrongylus tenuis</name>
    <name type="common">Meningeal worm</name>
    <dbReference type="NCBI Taxonomy" id="148309"/>
    <lineage>
        <taxon>Eukaryota</taxon>
        <taxon>Metazoa</taxon>
        <taxon>Ecdysozoa</taxon>
        <taxon>Nematoda</taxon>
        <taxon>Chromadorea</taxon>
        <taxon>Rhabditida</taxon>
        <taxon>Rhabditina</taxon>
        <taxon>Rhabditomorpha</taxon>
        <taxon>Strongyloidea</taxon>
        <taxon>Metastrongylidae</taxon>
        <taxon>Parelaphostrongylus</taxon>
    </lineage>
</organism>
<name>A0AAD5WJM1_PARTN</name>
<dbReference type="Gene3D" id="3.30.70.20">
    <property type="match status" value="1"/>
</dbReference>
<evidence type="ECO:0000313" key="4">
    <source>
        <dbReference type="Proteomes" id="UP001196413"/>
    </source>
</evidence>
<dbReference type="PANTHER" id="PTHR43073">
    <property type="entry name" value="DIHYDROPYRIMIDINE DEHYDROGENASE [NADP(+)]"/>
    <property type="match status" value="1"/>
</dbReference>
<keyword evidence="4" id="KW-1185">Reference proteome</keyword>
<comment type="caution">
    <text evidence="3">The sequence shown here is derived from an EMBL/GenBank/DDBJ whole genome shotgun (WGS) entry which is preliminary data.</text>
</comment>
<sequence length="75" mass="8213">MACNDSGYQAISFSHATHQAKVNEDDCTGCTLCYSVCPIPECIQMVPRKGMWKAPYRGTNANFESGVPTLLKLNV</sequence>
<dbReference type="GO" id="GO:0006212">
    <property type="term" value="P:uracil catabolic process"/>
    <property type="evidence" value="ECO:0007669"/>
    <property type="project" value="TreeGrafter"/>
</dbReference>
<dbReference type="InterPro" id="IPR017896">
    <property type="entry name" value="4Fe4S_Fe-S-bd"/>
</dbReference>
<dbReference type="GO" id="GO:0005829">
    <property type="term" value="C:cytosol"/>
    <property type="evidence" value="ECO:0007669"/>
    <property type="project" value="TreeGrafter"/>
</dbReference>
<dbReference type="PROSITE" id="PS00198">
    <property type="entry name" value="4FE4S_FER_1"/>
    <property type="match status" value="1"/>
</dbReference>
<feature type="domain" description="4Fe-4S ferredoxin-type" evidence="2">
    <location>
        <begin position="18"/>
        <end position="48"/>
    </location>
</feature>
<dbReference type="Proteomes" id="UP001196413">
    <property type="component" value="Unassembled WGS sequence"/>
</dbReference>
<dbReference type="AlphaFoldDB" id="A0AAD5WJM1"/>
<dbReference type="Pfam" id="PF14697">
    <property type="entry name" value="Fer4_21"/>
    <property type="match status" value="1"/>
</dbReference>
<evidence type="ECO:0000259" key="2">
    <source>
        <dbReference type="PROSITE" id="PS51379"/>
    </source>
</evidence>
<dbReference type="GO" id="GO:0006210">
    <property type="term" value="P:thymine catabolic process"/>
    <property type="evidence" value="ECO:0007669"/>
    <property type="project" value="TreeGrafter"/>
</dbReference>
<dbReference type="PROSITE" id="PS51379">
    <property type="entry name" value="4FE4S_FER_2"/>
    <property type="match status" value="1"/>
</dbReference>
<dbReference type="GO" id="GO:0002058">
    <property type="term" value="F:uracil binding"/>
    <property type="evidence" value="ECO:0007669"/>
    <property type="project" value="TreeGrafter"/>
</dbReference>
<dbReference type="GO" id="GO:0050661">
    <property type="term" value="F:NADP binding"/>
    <property type="evidence" value="ECO:0007669"/>
    <property type="project" value="TreeGrafter"/>
</dbReference>
<protein>
    <submittedName>
        <fullName evidence="3">Dihydropyrimidine dehydrogenase [NADP(+)]</fullName>
    </submittedName>
</protein>
<evidence type="ECO:0000313" key="3">
    <source>
        <dbReference type="EMBL" id="KAJ1373024.1"/>
    </source>
</evidence>
<dbReference type="InterPro" id="IPR017900">
    <property type="entry name" value="4Fe4S_Fe_S_CS"/>
</dbReference>
<evidence type="ECO:0000256" key="1">
    <source>
        <dbReference type="ARBA" id="ARBA00023002"/>
    </source>
</evidence>
<dbReference type="EMBL" id="JAHQIW010007218">
    <property type="protein sequence ID" value="KAJ1373024.1"/>
    <property type="molecule type" value="Genomic_DNA"/>
</dbReference>
<dbReference type="PANTHER" id="PTHR43073:SF2">
    <property type="entry name" value="DIHYDROPYRIMIDINE DEHYDROGENASE [NADP(+)]"/>
    <property type="match status" value="1"/>
</dbReference>
<proteinExistence type="predicted"/>
<dbReference type="SUPFAM" id="SSF54862">
    <property type="entry name" value="4Fe-4S ferredoxins"/>
    <property type="match status" value="1"/>
</dbReference>
<reference evidence="3" key="1">
    <citation type="submission" date="2021-06" db="EMBL/GenBank/DDBJ databases">
        <title>Parelaphostrongylus tenuis whole genome reference sequence.</title>
        <authorList>
            <person name="Garwood T.J."/>
            <person name="Larsen P.A."/>
            <person name="Fountain-Jones N.M."/>
            <person name="Garbe J.R."/>
            <person name="Macchietto M.G."/>
            <person name="Kania S.A."/>
            <person name="Gerhold R.W."/>
            <person name="Richards J.E."/>
            <person name="Wolf T.M."/>
        </authorList>
    </citation>
    <scope>NUCLEOTIDE SEQUENCE</scope>
    <source>
        <strain evidence="3">MNPRO001-30</strain>
        <tissue evidence="3">Meninges</tissue>
    </source>
</reference>
<dbReference type="GO" id="GO:0017113">
    <property type="term" value="F:dihydropyrimidine dehydrogenase (NADP+) activity"/>
    <property type="evidence" value="ECO:0007669"/>
    <property type="project" value="TreeGrafter"/>
</dbReference>
<gene>
    <name evidence="3" type="primary">DPYD1_1</name>
    <name evidence="3" type="ORF">KIN20_035350</name>
</gene>
<accession>A0AAD5WJM1</accession>
<keyword evidence="1" id="KW-0560">Oxidoreductase</keyword>